<keyword evidence="2" id="KW-0804">Transcription</keyword>
<gene>
    <name evidence="4" type="ORF">DLM_1335</name>
</gene>
<dbReference type="AlphaFoldDB" id="A0A3G9GE81"/>
<feature type="domain" description="HTH araC/xylS-type" evidence="3">
    <location>
        <begin position="227"/>
        <end position="328"/>
    </location>
</feature>
<dbReference type="PANTHER" id="PTHR43130:SF11">
    <property type="entry name" value="TRANSCRIPTIONAL REGULATORY PROTEIN"/>
    <property type="match status" value="1"/>
</dbReference>
<dbReference type="GO" id="GO:0003700">
    <property type="term" value="F:DNA-binding transcription factor activity"/>
    <property type="evidence" value="ECO:0007669"/>
    <property type="project" value="InterPro"/>
</dbReference>
<evidence type="ECO:0000256" key="1">
    <source>
        <dbReference type="ARBA" id="ARBA00023015"/>
    </source>
</evidence>
<evidence type="ECO:0000259" key="3">
    <source>
        <dbReference type="PROSITE" id="PS01124"/>
    </source>
</evidence>
<evidence type="ECO:0000256" key="2">
    <source>
        <dbReference type="ARBA" id="ARBA00023163"/>
    </source>
</evidence>
<dbReference type="CDD" id="cd03138">
    <property type="entry name" value="GATase1_AraC_2"/>
    <property type="match status" value="1"/>
</dbReference>
<dbReference type="InterPro" id="IPR009057">
    <property type="entry name" value="Homeodomain-like_sf"/>
</dbReference>
<dbReference type="SUPFAM" id="SSF46689">
    <property type="entry name" value="Homeodomain-like"/>
    <property type="match status" value="2"/>
</dbReference>
<dbReference type="InterPro" id="IPR018060">
    <property type="entry name" value="HTH_AraC"/>
</dbReference>
<dbReference type="SUPFAM" id="SSF52317">
    <property type="entry name" value="Class I glutamine amidotransferase-like"/>
    <property type="match status" value="1"/>
</dbReference>
<name>A0A3G9GE81_9NEIS</name>
<dbReference type="InterPro" id="IPR002818">
    <property type="entry name" value="DJ-1/PfpI"/>
</dbReference>
<dbReference type="OrthoDB" id="9803764at2"/>
<protein>
    <submittedName>
        <fullName evidence="4">Transcriptional regulator, AraC family</fullName>
    </submittedName>
</protein>
<reference evidence="5" key="3">
    <citation type="journal article" date="2017" name="Plant Physiol. Biochem.">
        <title>Differential oxidative and antioxidative response of duckweed Lemna minor toward plant growth promoting/inhibiting bacteria.</title>
        <authorList>
            <person name="Ishizawa H."/>
            <person name="Kuroda M."/>
            <person name="Morikawa M."/>
            <person name="Ike M."/>
        </authorList>
    </citation>
    <scope>NUCLEOTIDE SEQUENCE [LARGE SCALE GENOMIC DNA]</scope>
    <source>
        <strain evidence="5">H3</strain>
    </source>
</reference>
<keyword evidence="1" id="KW-0805">Transcription regulation</keyword>
<dbReference type="PANTHER" id="PTHR43130">
    <property type="entry name" value="ARAC-FAMILY TRANSCRIPTIONAL REGULATOR"/>
    <property type="match status" value="1"/>
</dbReference>
<proteinExistence type="predicted"/>
<sequence length="334" mass="36044">MQIAIVALEGSLLSAISGLADMFWICNQASRNPPPGVVTALAGSPGPLFHTRIVSADAQPLRDTQGRWIPVDGAFDAETAYDAILIAGMALGPDGQPPHSAAHAQAARWLSSRHQTGVLIGGACAGTFVLGQAGLLDRRRCTTTWWLHHVFKQRFPAACHVWGSALEEQDGIITTGGPLSWVDLALHVIRRLAGPELARLAADISVADSLPLPQLLYAPRGFVNTANPLLLQAEQIIRHAHPGMTAEALAQALHLSERTLHRRLKQLTGESPKAFITRVRIETACVLLATPGISIKQVAGQCGYGDETAFRRAFIQAMCLTPVDYRRRIQSHQQ</sequence>
<evidence type="ECO:0000313" key="4">
    <source>
        <dbReference type="EMBL" id="BBF84959.1"/>
    </source>
</evidence>
<organism evidence="4 5">
    <name type="scientific">Aquitalea magnusonii</name>
    <dbReference type="NCBI Taxonomy" id="332411"/>
    <lineage>
        <taxon>Bacteria</taxon>
        <taxon>Pseudomonadati</taxon>
        <taxon>Pseudomonadota</taxon>
        <taxon>Betaproteobacteria</taxon>
        <taxon>Neisseriales</taxon>
        <taxon>Chromobacteriaceae</taxon>
        <taxon>Aquitalea</taxon>
    </lineage>
</organism>
<reference evidence="4 5" key="2">
    <citation type="journal article" date="2017" name="Genome Announc.">
        <title>Draft genome sequence of Aquitalea magnusonii strain H3, a plant growth-promoting bacterium of duckweed Lemna minor.</title>
        <authorList>
            <person name="Ishizawa H."/>
            <person name="Kuroda M."/>
            <person name="Ike M."/>
        </authorList>
    </citation>
    <scope>NUCLEOTIDE SEQUENCE [LARGE SCALE GENOMIC DNA]</scope>
    <source>
        <strain evidence="4 5">H3</strain>
    </source>
</reference>
<dbReference type="EMBL" id="AP018823">
    <property type="protein sequence ID" value="BBF84959.1"/>
    <property type="molecule type" value="Genomic_DNA"/>
</dbReference>
<dbReference type="Proteomes" id="UP000198290">
    <property type="component" value="Chromosome"/>
</dbReference>
<dbReference type="Gene3D" id="3.40.50.880">
    <property type="match status" value="1"/>
</dbReference>
<keyword evidence="5" id="KW-1185">Reference proteome</keyword>
<dbReference type="PROSITE" id="PS01124">
    <property type="entry name" value="HTH_ARAC_FAMILY_2"/>
    <property type="match status" value="1"/>
</dbReference>
<accession>A0A3G9GE81</accession>
<dbReference type="Pfam" id="PF01965">
    <property type="entry name" value="DJ-1_PfpI"/>
    <property type="match status" value="1"/>
</dbReference>
<dbReference type="Gene3D" id="1.10.10.60">
    <property type="entry name" value="Homeodomain-like"/>
    <property type="match status" value="1"/>
</dbReference>
<evidence type="ECO:0000313" key="5">
    <source>
        <dbReference type="Proteomes" id="UP000198290"/>
    </source>
</evidence>
<dbReference type="GO" id="GO:0043565">
    <property type="term" value="F:sequence-specific DNA binding"/>
    <property type="evidence" value="ECO:0007669"/>
    <property type="project" value="InterPro"/>
</dbReference>
<reference evidence="5" key="1">
    <citation type="journal article" date="2017" name="Biotechnol. Biofuels">
        <title>Evaluation of environmental bacterial communities as a factor affecting the growth of duckweed Lemna minor.</title>
        <authorList>
            <person name="Ishizawa H."/>
            <person name="Kuroda M."/>
            <person name="Morikawa M."/>
            <person name="Ike M."/>
        </authorList>
    </citation>
    <scope>NUCLEOTIDE SEQUENCE [LARGE SCALE GENOMIC DNA]</scope>
    <source>
        <strain evidence="5">H3</strain>
    </source>
</reference>
<dbReference type="SMART" id="SM00342">
    <property type="entry name" value="HTH_ARAC"/>
    <property type="match status" value="1"/>
</dbReference>
<dbReference type="InterPro" id="IPR029062">
    <property type="entry name" value="Class_I_gatase-like"/>
</dbReference>
<dbReference type="KEGG" id="amah:DLM_1335"/>
<dbReference type="InterPro" id="IPR052158">
    <property type="entry name" value="INH-QAR"/>
</dbReference>
<dbReference type="Pfam" id="PF12833">
    <property type="entry name" value="HTH_18"/>
    <property type="match status" value="1"/>
</dbReference>
<dbReference type="RefSeq" id="WP_089084750.1">
    <property type="nucleotide sequence ID" value="NZ_AP018823.1"/>
</dbReference>